<gene>
    <name evidence="7" type="ORF">OSCT_1146</name>
</gene>
<dbReference type="OrthoDB" id="9809404at2"/>
<feature type="domain" description="THUMP" evidence="6">
    <location>
        <begin position="112"/>
        <end position="171"/>
    </location>
</feature>
<keyword evidence="2 7" id="KW-0489">Methyltransferase</keyword>
<dbReference type="InterPro" id="IPR000241">
    <property type="entry name" value="RlmKL-like_Mtase"/>
</dbReference>
<evidence type="ECO:0000256" key="1">
    <source>
        <dbReference type="ARBA" id="ARBA00004496"/>
    </source>
</evidence>
<dbReference type="SUPFAM" id="SSF53335">
    <property type="entry name" value="S-adenosyl-L-methionine-dependent methyltransferases"/>
    <property type="match status" value="1"/>
</dbReference>
<dbReference type="Pfam" id="PF01170">
    <property type="entry name" value="UPF0020"/>
    <property type="match status" value="1"/>
</dbReference>
<dbReference type="CDD" id="cd02440">
    <property type="entry name" value="AdoMet_MTases"/>
    <property type="match status" value="1"/>
</dbReference>
<protein>
    <submittedName>
        <fullName evidence="7">RNA methylase</fullName>
    </submittedName>
</protein>
<evidence type="ECO:0000256" key="3">
    <source>
        <dbReference type="ARBA" id="ARBA00022694"/>
    </source>
</evidence>
<evidence type="ECO:0000256" key="2">
    <source>
        <dbReference type="ARBA" id="ARBA00022603"/>
    </source>
</evidence>
<feature type="domain" description="Ribosomal RNA large subunit methyltransferase K/L-like methyltransferase" evidence="5">
    <location>
        <begin position="190"/>
        <end position="331"/>
    </location>
</feature>
<sequence length="388" mass="42824">MIYVLQTIPGLGQLAWREVEQSVPVEDERSAPHLMALRAVPGRDDLVVFDMRAGPKALLKLRVSEDVFVVAARGFKVAYDERGLRQIHAAVRNSEAVQDALNVWRSATGSSKKNGSFRVIARTVGKHKFMRRDVGRAVADAVRDGWPGRWHPVEEGEDLEIWATLIDNELLCSIRLSDASMRQRDKIKHLPASLRPALAAAMVQLTYPSASDVFLDPMAGAGTILLERAAAGRFAEMHGGDINGDALAAMQVNLRGTRGEISLSRWDARKLPLQDGEVDKVAVNLPFGKQIADESVLPTLYREVLAEIARVLRPGGRLVVLAGNVRVLESARYGAARVLKPLDKHRVIVLGQPATIQEYVRQEGPVRRYVAPPTPRYTEDDDDDDFPA</sequence>
<proteinExistence type="predicted"/>
<organism evidence="7 8">
    <name type="scientific">Oscillochloris trichoides DG-6</name>
    <dbReference type="NCBI Taxonomy" id="765420"/>
    <lineage>
        <taxon>Bacteria</taxon>
        <taxon>Bacillati</taxon>
        <taxon>Chloroflexota</taxon>
        <taxon>Chloroflexia</taxon>
        <taxon>Chloroflexales</taxon>
        <taxon>Chloroflexineae</taxon>
        <taxon>Oscillochloridaceae</taxon>
        <taxon>Oscillochloris</taxon>
    </lineage>
</organism>
<dbReference type="CDD" id="cd11715">
    <property type="entry name" value="THUMP_AdoMetMT"/>
    <property type="match status" value="1"/>
</dbReference>
<reference evidence="7 8" key="1">
    <citation type="journal article" date="2011" name="J. Bacteriol.">
        <title>Draft genome sequence of the anoxygenic filamentous phototrophic bacterium Oscillochloris trichoides subsp. DG-6.</title>
        <authorList>
            <person name="Kuznetsov B.B."/>
            <person name="Ivanovsky R.N."/>
            <person name="Keppen O.I."/>
            <person name="Sukhacheva M.V."/>
            <person name="Bumazhkin B.K."/>
            <person name="Patutina E.O."/>
            <person name="Beletsky A.V."/>
            <person name="Mardanov A.V."/>
            <person name="Baslerov R.V."/>
            <person name="Panteleeva A.N."/>
            <person name="Kolganova T.V."/>
            <person name="Ravin N.V."/>
            <person name="Skryabin K.G."/>
        </authorList>
    </citation>
    <scope>NUCLEOTIDE SEQUENCE [LARGE SCALE GENOMIC DNA]</scope>
    <source>
        <strain evidence="7 8">DG-6</strain>
    </source>
</reference>
<keyword evidence="3" id="KW-0819">tRNA processing</keyword>
<keyword evidence="2 7" id="KW-0808">Transferase</keyword>
<dbReference type="InterPro" id="IPR029063">
    <property type="entry name" value="SAM-dependent_MTases_sf"/>
</dbReference>
<evidence type="ECO:0000256" key="4">
    <source>
        <dbReference type="SAM" id="MobiDB-lite"/>
    </source>
</evidence>
<dbReference type="HOGENOM" id="CLU_052320_0_0_0"/>
<dbReference type="eggNOG" id="COG0116">
    <property type="taxonomic scope" value="Bacteria"/>
</dbReference>
<comment type="subcellular location">
    <subcellularLocation>
        <location evidence="1">Cytoplasm</location>
    </subcellularLocation>
</comment>
<dbReference type="GO" id="GO:0016423">
    <property type="term" value="F:tRNA (guanine) methyltransferase activity"/>
    <property type="evidence" value="ECO:0007669"/>
    <property type="project" value="TreeGrafter"/>
</dbReference>
<dbReference type="GO" id="GO:0005737">
    <property type="term" value="C:cytoplasm"/>
    <property type="evidence" value="ECO:0007669"/>
    <property type="project" value="UniProtKB-SubCell"/>
</dbReference>
<evidence type="ECO:0000259" key="5">
    <source>
        <dbReference type="Pfam" id="PF01170"/>
    </source>
</evidence>
<dbReference type="EMBL" id="ADVR01000031">
    <property type="protein sequence ID" value="EFO80983.1"/>
    <property type="molecule type" value="Genomic_DNA"/>
</dbReference>
<dbReference type="PANTHER" id="PTHR14911">
    <property type="entry name" value="THUMP DOMAIN-CONTAINING"/>
    <property type="match status" value="1"/>
</dbReference>
<dbReference type="AlphaFoldDB" id="E1ICV2"/>
<dbReference type="PANTHER" id="PTHR14911:SF13">
    <property type="entry name" value="TRNA (GUANINE(6)-N2)-METHYLTRANSFERASE THUMP3"/>
    <property type="match status" value="1"/>
</dbReference>
<keyword evidence="8" id="KW-1185">Reference proteome</keyword>
<dbReference type="GO" id="GO:0003723">
    <property type="term" value="F:RNA binding"/>
    <property type="evidence" value="ECO:0007669"/>
    <property type="project" value="InterPro"/>
</dbReference>
<dbReference type="STRING" id="765420.OSCT_1146"/>
<comment type="caution">
    <text evidence="7">The sequence shown here is derived from an EMBL/GenBank/DDBJ whole genome shotgun (WGS) entry which is preliminary data.</text>
</comment>
<dbReference type="Pfam" id="PF02926">
    <property type="entry name" value="THUMP"/>
    <property type="match status" value="1"/>
</dbReference>
<accession>E1ICV2</accession>
<dbReference type="InterPro" id="IPR004114">
    <property type="entry name" value="THUMP_dom"/>
</dbReference>
<name>E1ICV2_9CHLR</name>
<feature type="compositionally biased region" description="Acidic residues" evidence="4">
    <location>
        <begin position="379"/>
        <end position="388"/>
    </location>
</feature>
<dbReference type="Gene3D" id="3.30.2130.30">
    <property type="match status" value="1"/>
</dbReference>
<feature type="region of interest" description="Disordered" evidence="4">
    <location>
        <begin position="368"/>
        <end position="388"/>
    </location>
</feature>
<dbReference type="Gene3D" id="3.40.50.150">
    <property type="entry name" value="Vaccinia Virus protein VP39"/>
    <property type="match status" value="1"/>
</dbReference>
<evidence type="ECO:0000259" key="6">
    <source>
        <dbReference type="Pfam" id="PF02926"/>
    </source>
</evidence>
<evidence type="ECO:0000313" key="7">
    <source>
        <dbReference type="EMBL" id="EFO80983.1"/>
    </source>
</evidence>
<evidence type="ECO:0000313" key="8">
    <source>
        <dbReference type="Proteomes" id="UP000054010"/>
    </source>
</evidence>
<dbReference type="Proteomes" id="UP000054010">
    <property type="component" value="Unassembled WGS sequence"/>
</dbReference>
<dbReference type="GO" id="GO:0030488">
    <property type="term" value="P:tRNA methylation"/>
    <property type="evidence" value="ECO:0007669"/>
    <property type="project" value="TreeGrafter"/>
</dbReference>